<gene>
    <name evidence="1" type="ORF">EGK74_12135</name>
</gene>
<accession>A0A3N4MJ75</accession>
<reference evidence="1 2" key="1">
    <citation type="submission" date="2018-11" db="EMBL/GenBank/DDBJ databases">
        <title>Neisseria weixii sp. nov. isolated from the rectal contents of plateau pika (Ochotona cruzoniae).</title>
        <authorList>
            <person name="Zhang G."/>
        </authorList>
    </citation>
    <scope>NUCLEOTIDE SEQUENCE [LARGE SCALE GENOMIC DNA]</scope>
    <source>
        <strain evidence="1 2">10009</strain>
    </source>
</reference>
<dbReference type="SUPFAM" id="SSF56281">
    <property type="entry name" value="Metallo-hydrolase/oxidoreductase"/>
    <property type="match status" value="1"/>
</dbReference>
<sequence>MQFADIYPDIKKAIGKISPKPVRYIINTRGHNGHTNGNASLCGRLSADHHCPSQYRRVDEGV</sequence>
<dbReference type="AlphaFoldDB" id="A0A3N4MJ75"/>
<name>A0A3N4MJ75_9NEIS</name>
<organism evidence="1 2">
    <name type="scientific">Neisseria weixii</name>
    <dbReference type="NCBI Taxonomy" id="1853276"/>
    <lineage>
        <taxon>Bacteria</taxon>
        <taxon>Pseudomonadati</taxon>
        <taxon>Pseudomonadota</taxon>
        <taxon>Betaproteobacteria</taxon>
        <taxon>Neisseriales</taxon>
        <taxon>Neisseriaceae</taxon>
        <taxon>Neisseria</taxon>
    </lineage>
</organism>
<dbReference type="Proteomes" id="UP000272412">
    <property type="component" value="Unassembled WGS sequence"/>
</dbReference>
<dbReference type="InterPro" id="IPR036866">
    <property type="entry name" value="RibonucZ/Hydroxyglut_hydro"/>
</dbReference>
<dbReference type="RefSeq" id="WP_123804936.1">
    <property type="nucleotide sequence ID" value="NZ_RPFL01000049.1"/>
</dbReference>
<evidence type="ECO:0000313" key="1">
    <source>
        <dbReference type="EMBL" id="RPD83571.1"/>
    </source>
</evidence>
<dbReference type="EMBL" id="RPFL01000049">
    <property type="protein sequence ID" value="RPD83571.1"/>
    <property type="molecule type" value="Genomic_DNA"/>
</dbReference>
<protein>
    <submittedName>
        <fullName evidence="1">Uncharacterized protein</fullName>
    </submittedName>
</protein>
<proteinExistence type="predicted"/>
<comment type="caution">
    <text evidence="1">The sequence shown here is derived from an EMBL/GenBank/DDBJ whole genome shotgun (WGS) entry which is preliminary data.</text>
</comment>
<dbReference type="Gene3D" id="3.60.15.10">
    <property type="entry name" value="Ribonuclease Z/Hydroxyacylglutathione hydrolase-like"/>
    <property type="match status" value="1"/>
</dbReference>
<evidence type="ECO:0000313" key="2">
    <source>
        <dbReference type="Proteomes" id="UP000272412"/>
    </source>
</evidence>
<keyword evidence="2" id="KW-1185">Reference proteome</keyword>